<evidence type="ECO:0000256" key="1">
    <source>
        <dbReference type="SAM" id="MobiDB-lite"/>
    </source>
</evidence>
<protein>
    <recommendedName>
        <fullName evidence="4">TIGR04388 family protein</fullName>
    </recommendedName>
</protein>
<organism evidence="2 3">
    <name type="scientific">Leptospira biflexa serovar Patoc (strain Patoc 1 / ATCC 23582 / Paris)</name>
    <dbReference type="NCBI Taxonomy" id="456481"/>
    <lineage>
        <taxon>Bacteria</taxon>
        <taxon>Pseudomonadati</taxon>
        <taxon>Spirochaetota</taxon>
        <taxon>Spirochaetia</taxon>
        <taxon>Leptospirales</taxon>
        <taxon>Leptospiraceae</taxon>
        <taxon>Leptospira</taxon>
    </lineage>
</organism>
<proteinExistence type="predicted"/>
<name>B0SMH5_LEPBP</name>
<reference evidence="2 3" key="1">
    <citation type="journal article" date="2008" name="PLoS ONE">
        <title>Genome sequence of the saprophyte Leptospira biflexa provides insights into the evolution of Leptospira and the pathogenesis of leptospirosis.</title>
        <authorList>
            <person name="Picardeau M."/>
            <person name="Bulach D.M."/>
            <person name="Bouchier C."/>
            <person name="Zuerner R.L."/>
            <person name="Zidane N."/>
            <person name="Wilson P.J."/>
            <person name="Creno S."/>
            <person name="Kuczek E.S."/>
            <person name="Bommezzadri S."/>
            <person name="Davis J.C."/>
            <person name="McGrath A."/>
            <person name="Johnson M.J."/>
            <person name="Boursaux-Eude C."/>
            <person name="Seemann T."/>
            <person name="Rouy Z."/>
            <person name="Coppel R.L."/>
            <person name="Rood J.I."/>
            <person name="Lajus A."/>
            <person name="Davies J.K."/>
            <person name="Medigue C."/>
            <person name="Adler B."/>
        </authorList>
    </citation>
    <scope>NUCLEOTIDE SEQUENCE [LARGE SCALE GENOMIC DNA]</scope>
    <source>
        <strain evidence="3">Patoc 1 / ATCC 23582 / Paris</strain>
    </source>
</reference>
<sequence>MVNDRTGFRAVSIILVLMLFLTEKNVLAQSIQDSWNIPEYNSNDYADIYANVYFFDSLSEWESRVEEILTNAMVSWQEEANRQIEELLINEHGEDFYISNEGYIDERRRSFTSEVAVFYSDWENDLLNDYFLNRTAFLEKLESGKIDALYFQRLGKESIYEDYTKEEMLLHENREKILQAAAEWEYSWERSKQEGLDSFASSLEQLEQNYLSYLNSLQETENQFVTNLQAINEYKETVYLALTDMIGQMKSGLDSSCELSSGCQYRNYDGSLNEAGKIFSKFIQEISEELVMNDKNPDLMLTQIAYKMNDFLKDESNKAFSEYNYFQDRILTYQTGFDLNLNNTKSKFDLSAAEWILRNQTYYDLSSSVKFENWTANPVDVGIFAGIYDPELKSIFQSIHHSDYDRLAEVLNAKLGESRKVQNIIGANLYTDAYHFINNLNLLGLGVPFDRAHHVQGNLMLDGHNKYGFWQAEVNLTVLTPGTYSYQMGAIGYSVLYEMYDETSQQSSLYWNSNFSQLNNQSLHFENKLMPAISHWEKKTKEYSDSFATWSNSKENLIEQAKLDFQTNRIQLENAKENWVQKLEEEGRSGWKSWNELYLVGEISESKPNHVPTQIEMNLSPIGDLSQLNHFQSLSQFDSNGIEIQVGDNSIVDHFQKTIFGVNQYASVIQMNHELETFQKSEQSKLINQLTYGLNTELIGNRKLSKEESILIGSVDYSKLNTEEQKNYGKCYEDPSSVICTSLLKKEFDVSDPNQGGTVTISKEIFNGMLGSRDDKGEYTASKSIISKQIVLGSIGKIQSSDRKDFFTEWTNEDWETIQNRKNQIANDFINQSLKNDQKQLVNNLKTIENLNEKNYQNYLVKKESQENVDSFVQELAIAYLTGGMSGVKASLSAKAESAINSELAKTWVRATGGNEQDIQLVSMAIEFMKGRMSANKIKSRDNFISIKNPIQSFEKVIGKTLSQTLQSMDKISDGLISVPVNLALSGVLAVTKELVGEKRYNRLNDQFSGANKRLLEIKNNEAQLIESGVSQTIALGTGVPLEMVSKIIGDKNGQRKAKKADKAMSKNLVSDLGSQITGALGGIVKTAVMALGIPEDQVFATMSDAHSLMNAKNLNHHSDAEINFGYTLQTLGLQANWTKHQSSFVDLKDQKSVVTEIGKTLIAKEMAKNSGLDESFIKQTLDGVSAKIQKKKSDSKAQSTAIRQTVVNAGSIALTLGASGAWSSASNALSKVGKMTSAVTRGVLPATAKIGQVVSSTFIQTIAGSHEGPKGAAAGFLNGSLVGLTDKFGKFESGMFEGMKPGIGVSYSEQNGLGGSIGIGNSINNVSLSVSKKGNTSLQFSQSIAKGIQFAADMTTNDSFKVGMNYNPSGEGPRKDWNFSMMYDLKGSGLSGSIGFTEPETKLGLTSHIDKNGISTSSELHGVSIGTNSDEGFQMDEFNFVNQNINLSQDGSDLVDANGNTVENEGTSPLGDLVGQLGMVGGVLLGGMGLLNLLRSRMNGGGGNYLGVGKEMSAFNFQSNSGQSFFSRLRDTMKKGLFQYGESVARYADAYTYTPKKSSQADGKSQENKPSKETDRITKLKTSIIDDYKKNTRLDTEKKLYELKQAGIDTTEIEAEIKKKRNGKDVPMSKAVEKSLNEYKRLREQRSIRPIGADEVVYLTSSDALANVKVAYDPKKETKQAYLQRLGDEICAASKDVDLSTDELVALHSANVALLLGENLMGKINYARFKNIDGKKDVSAVNTVDADGFRQTNETDCIRYIGAVLYAAGLTDKGSFANLNTDVYLTPEEIEQMEAEYKAKTIHRNGVEYFRQAGGFSTLVSERLTTEQDLKTHKEKGNLPELKVGMIGITRKMETDSDTSRTAMKSDHIYIVIGKKFNHELGVNEYLISESSYGTGVQNRWITKETNTEIINNLKKKYSEQKLSTKEIQAKISELKLPKNNSDYLLRSEFYELKPQVGVKKDEV</sequence>
<evidence type="ECO:0000313" key="2">
    <source>
        <dbReference type="EMBL" id="ABZ97119.1"/>
    </source>
</evidence>
<dbReference type="NCBIfam" id="TIGR04388">
    <property type="entry name" value="Lepto_longest"/>
    <property type="match status" value="1"/>
</dbReference>
<feature type="compositionally biased region" description="Basic and acidic residues" evidence="1">
    <location>
        <begin position="1565"/>
        <end position="1576"/>
    </location>
</feature>
<dbReference type="BioCyc" id="LBIF456481:LEPBI_RS04890-MONOMER"/>
<dbReference type="InterPro" id="IPR030885">
    <property type="entry name" value="Lepto_longest"/>
</dbReference>
<dbReference type="EMBL" id="CP000786">
    <property type="protein sequence ID" value="ABZ97119.1"/>
    <property type="molecule type" value="Genomic_DNA"/>
</dbReference>
<evidence type="ECO:0008006" key="4">
    <source>
        <dbReference type="Google" id="ProtNLM"/>
    </source>
</evidence>
<dbReference type="Proteomes" id="UP000001847">
    <property type="component" value="Chromosome I"/>
</dbReference>
<accession>B0SMH5</accession>
<dbReference type="RefSeq" id="WP_012388001.1">
    <property type="nucleotide sequence ID" value="NC_010602.1"/>
</dbReference>
<dbReference type="STRING" id="456481.LEPBI_I0995"/>
<evidence type="ECO:0000313" key="3">
    <source>
        <dbReference type="Proteomes" id="UP000001847"/>
    </source>
</evidence>
<dbReference type="HOGENOM" id="CLU_234521_0_0_12"/>
<gene>
    <name evidence="2" type="ordered locus">LEPBI_I0995</name>
</gene>
<dbReference type="OrthoDB" id="345532at2"/>
<dbReference type="KEGG" id="lbi:LEPBI_I0995"/>
<feature type="region of interest" description="Disordered" evidence="1">
    <location>
        <begin position="1556"/>
        <end position="1576"/>
    </location>
</feature>
<keyword evidence="3" id="KW-1185">Reference proteome</keyword>